<evidence type="ECO:0000313" key="2">
    <source>
        <dbReference type="EMBL" id="MDE8650256.1"/>
    </source>
</evidence>
<accession>A0ABT5WJN8</accession>
<dbReference type="Proteomes" id="UP001216253">
    <property type="component" value="Unassembled WGS sequence"/>
</dbReference>
<organism evidence="2 3">
    <name type="scientific">Novosphingobium album</name>
    <name type="common">ex Liu et al. 2023</name>
    <dbReference type="NCBI Taxonomy" id="3031130"/>
    <lineage>
        <taxon>Bacteria</taxon>
        <taxon>Pseudomonadati</taxon>
        <taxon>Pseudomonadota</taxon>
        <taxon>Alphaproteobacteria</taxon>
        <taxon>Sphingomonadales</taxon>
        <taxon>Sphingomonadaceae</taxon>
        <taxon>Novosphingobium</taxon>
    </lineage>
</organism>
<dbReference type="EMBL" id="JARESE010000001">
    <property type="protein sequence ID" value="MDE8650256.1"/>
    <property type="molecule type" value="Genomic_DNA"/>
</dbReference>
<gene>
    <name evidence="2" type="ORF">PYV00_00820</name>
</gene>
<proteinExistence type="predicted"/>
<name>A0ABT5WJN8_9SPHN</name>
<evidence type="ECO:0000313" key="3">
    <source>
        <dbReference type="Proteomes" id="UP001216253"/>
    </source>
</evidence>
<sequence length="176" mass="18652">MTALSCKAGLALSLTVVSGLALTPLRAETADHRAAPATTFDPVAFFTGATVGKGSLKKMMSSPQDSHVSSFGAMRRDGVLVLDQTVRIEGEAVKTRHWQLRPAGPGRFTGTISDAKGAVTAQVSGDRLTIRYTMTDGMTVDQVLTIAPGGQSARNAMKFRKFGIVAATLNETIRRE</sequence>
<dbReference type="Pfam" id="PF12915">
    <property type="entry name" value="DUF3833"/>
    <property type="match status" value="1"/>
</dbReference>
<dbReference type="InterPro" id="IPR024409">
    <property type="entry name" value="DUF3833"/>
</dbReference>
<comment type="caution">
    <text evidence="2">The sequence shown here is derived from an EMBL/GenBank/DDBJ whole genome shotgun (WGS) entry which is preliminary data.</text>
</comment>
<keyword evidence="3" id="KW-1185">Reference proteome</keyword>
<reference evidence="2 3" key="1">
    <citation type="submission" date="2023-03" db="EMBL/GenBank/DDBJ databases">
        <title>NovoSphingobium album sp. nov. isolated from polycyclic aromatic hydrocarbons- and heavy-metal polluted soil.</title>
        <authorList>
            <person name="Liu Z."/>
            <person name="Wang K."/>
        </authorList>
    </citation>
    <scope>NUCLEOTIDE SEQUENCE [LARGE SCALE GENOMIC DNA]</scope>
    <source>
        <strain evidence="2 3">H3SJ31-1</strain>
    </source>
</reference>
<feature type="chain" id="PRO_5046586950" evidence="1">
    <location>
        <begin position="30"/>
        <end position="176"/>
    </location>
</feature>
<keyword evidence="1" id="KW-0732">Signal</keyword>
<evidence type="ECO:0000256" key="1">
    <source>
        <dbReference type="SAM" id="SignalP"/>
    </source>
</evidence>
<feature type="signal peptide" evidence="1">
    <location>
        <begin position="1"/>
        <end position="29"/>
    </location>
</feature>
<dbReference type="RefSeq" id="WP_275226337.1">
    <property type="nucleotide sequence ID" value="NZ_JARESE010000001.1"/>
</dbReference>
<protein>
    <submittedName>
        <fullName evidence="2">DUF3833 family protein</fullName>
    </submittedName>
</protein>